<sequence>MKLIRALMNFILRVIFGVAALICIAEFLKNQGISTIVGVNELSLVTVGTLGFSGIFLLYGIVLWQNL</sequence>
<dbReference type="EMBL" id="VUNI01000014">
    <property type="protein sequence ID" value="MST75169.1"/>
    <property type="molecule type" value="Genomic_DNA"/>
</dbReference>
<dbReference type="Proteomes" id="UP000474024">
    <property type="component" value="Unassembled WGS sequence"/>
</dbReference>
<dbReference type="InterPro" id="IPR010001">
    <property type="entry name" value="BofA"/>
</dbReference>
<feature type="transmembrane region" description="Helical" evidence="1">
    <location>
        <begin position="43"/>
        <end position="64"/>
    </location>
</feature>
<comment type="caution">
    <text evidence="2">The sequence shown here is derived from an EMBL/GenBank/DDBJ whole genome shotgun (WGS) entry which is preliminary data.</text>
</comment>
<feature type="transmembrane region" description="Helical" evidence="1">
    <location>
        <begin position="7"/>
        <end position="28"/>
    </location>
</feature>
<keyword evidence="1" id="KW-1133">Transmembrane helix</keyword>
<protein>
    <submittedName>
        <fullName evidence="2">Pro-sigmaK processing inhibitor BofA</fullName>
    </submittedName>
</protein>
<keyword evidence="3" id="KW-1185">Reference proteome</keyword>
<keyword evidence="1" id="KW-0812">Transmembrane</keyword>
<gene>
    <name evidence="2" type="ORF">FYJ75_09030</name>
</gene>
<dbReference type="Pfam" id="PF07441">
    <property type="entry name" value="BofA"/>
    <property type="match status" value="1"/>
</dbReference>
<reference evidence="2 3" key="1">
    <citation type="submission" date="2019-08" db="EMBL/GenBank/DDBJ databases">
        <title>In-depth cultivation of the pig gut microbiome towards novel bacterial diversity and tailored functional studies.</title>
        <authorList>
            <person name="Wylensek D."/>
            <person name="Hitch T.C.A."/>
            <person name="Clavel T."/>
        </authorList>
    </citation>
    <scope>NUCLEOTIDE SEQUENCE [LARGE SCALE GENOMIC DNA]</scope>
    <source>
        <strain evidence="2 3">MUC/MUC-530-WT-4D</strain>
    </source>
</reference>
<evidence type="ECO:0000256" key="1">
    <source>
        <dbReference type="SAM" id="Phobius"/>
    </source>
</evidence>
<proteinExistence type="predicted"/>
<name>A0A6L5YT64_9FIRM</name>
<evidence type="ECO:0000313" key="3">
    <source>
        <dbReference type="Proteomes" id="UP000474024"/>
    </source>
</evidence>
<evidence type="ECO:0000313" key="2">
    <source>
        <dbReference type="EMBL" id="MST75169.1"/>
    </source>
</evidence>
<keyword evidence="1" id="KW-0472">Membrane</keyword>
<accession>A0A6L5YT64</accession>
<dbReference type="AlphaFoldDB" id="A0A6L5YT64"/>
<dbReference type="RefSeq" id="WP_154430128.1">
    <property type="nucleotide sequence ID" value="NZ_VUNI01000014.1"/>
</dbReference>
<organism evidence="2 3">
    <name type="scientific">Roseburia porci</name>
    <dbReference type="NCBI Taxonomy" id="2605790"/>
    <lineage>
        <taxon>Bacteria</taxon>
        <taxon>Bacillati</taxon>
        <taxon>Bacillota</taxon>
        <taxon>Clostridia</taxon>
        <taxon>Lachnospirales</taxon>
        <taxon>Lachnospiraceae</taxon>
        <taxon>Roseburia</taxon>
    </lineage>
</organism>